<keyword evidence="2" id="KW-1185">Reference proteome</keyword>
<name>A0ABZ1CU32_9TREE</name>
<organism evidence="1 2">
    <name type="scientific">Kwoniella shivajii</name>
    <dbReference type="NCBI Taxonomy" id="564305"/>
    <lineage>
        <taxon>Eukaryota</taxon>
        <taxon>Fungi</taxon>
        <taxon>Dikarya</taxon>
        <taxon>Basidiomycota</taxon>
        <taxon>Agaricomycotina</taxon>
        <taxon>Tremellomycetes</taxon>
        <taxon>Tremellales</taxon>
        <taxon>Cryptococcaceae</taxon>
        <taxon>Kwoniella</taxon>
    </lineage>
</organism>
<protein>
    <submittedName>
        <fullName evidence="1">Uncharacterized protein</fullName>
    </submittedName>
</protein>
<proteinExistence type="predicted"/>
<evidence type="ECO:0000313" key="2">
    <source>
        <dbReference type="Proteomes" id="UP001329825"/>
    </source>
</evidence>
<sequence>MSSVPDSAIGLSKLGDDVLHHASTDATHEPGSHVDALQAISMEWKARRKHYSVSTSSRIPNAEVKRNSQELGQEVGDTLPQENKTHWNGQEDKLEVSSVTGEQLDNSIPSISIQDDPSEIDTDIATRNRSPGKENVATRFKSIFTEEFDEPGADPDDPELFQSTSNLARNDIGNRNRSFSSIFPQSVTGTWHKSRSVLHSLAATLLEQWEQIKSSSVFGLLGTPIKRSFEPRSNSASYITSHEAPNIALYDSEGLVLDLQPTAESFSRDTLDAVKAKHNTHGDDNQEGISQFNRSEVPTEITSFTQADSNAEPARLTARGWRNNVSCPAENKITERSILERGLKKENCDYPSTEAFFSLKDGSGSTIDAGTAGLWLSWLQTTATQLSGCTKYSSKMT</sequence>
<accession>A0ABZ1CU32</accession>
<reference evidence="1 2" key="1">
    <citation type="submission" date="2024-01" db="EMBL/GenBank/DDBJ databases">
        <title>Comparative genomics of Cryptococcus and Kwoniella reveals pathogenesis evolution and contrasting modes of karyotype evolution via chromosome fusion or intercentromeric recombination.</title>
        <authorList>
            <person name="Coelho M.A."/>
            <person name="David-Palma M."/>
            <person name="Shea T."/>
            <person name="Bowers K."/>
            <person name="McGinley-Smith S."/>
            <person name="Mohammad A.W."/>
            <person name="Gnirke A."/>
            <person name="Yurkov A.M."/>
            <person name="Nowrousian M."/>
            <person name="Sun S."/>
            <person name="Cuomo C.A."/>
            <person name="Heitman J."/>
        </authorList>
    </citation>
    <scope>NUCLEOTIDE SEQUENCE [LARGE SCALE GENOMIC DNA]</scope>
    <source>
        <strain evidence="1">CBS 11374</strain>
    </source>
</reference>
<evidence type="ECO:0000313" key="1">
    <source>
        <dbReference type="EMBL" id="WRT64699.1"/>
    </source>
</evidence>
<dbReference type="RefSeq" id="XP_062789439.1">
    <property type="nucleotide sequence ID" value="XM_062933388.1"/>
</dbReference>
<dbReference type="EMBL" id="CP141882">
    <property type="protein sequence ID" value="WRT64699.1"/>
    <property type="molecule type" value="Genomic_DNA"/>
</dbReference>
<dbReference type="GeneID" id="87953764"/>
<dbReference type="Proteomes" id="UP001329825">
    <property type="component" value="Chromosome 2"/>
</dbReference>
<gene>
    <name evidence="1" type="ORF">IL334_001633</name>
</gene>